<sequence length="202" mass="20451">MNPLARRACCAVLALAPALASADRGSGTNAASADLDFRIDIGKFLFFRVGSGAYPTASTTVDTVTLNTAPNIPPGAVVPVPGNSTTVNWDGTLPIPANSASVPVEVRSNAGQVTIRATVVQPLTSGANTIPMSQIVMGTSDPALPAPVLPNTLTGPAVNVAGTAFSNLVTLRSATWSFSYSPAPGQPAGNYTGQVRFTASSP</sequence>
<evidence type="ECO:0000313" key="2">
    <source>
        <dbReference type="EMBL" id="MBE7367291.1"/>
    </source>
</evidence>
<feature type="chain" id="PRO_5045165383" evidence="1">
    <location>
        <begin position="23"/>
        <end position="202"/>
    </location>
</feature>
<gene>
    <name evidence="2" type="ORF">IM787_06930</name>
</gene>
<keyword evidence="3" id="KW-1185">Reference proteome</keyword>
<proteinExistence type="predicted"/>
<protein>
    <submittedName>
        <fullName evidence="2">Uncharacterized protein</fullName>
    </submittedName>
</protein>
<reference evidence="2 3" key="1">
    <citation type="submission" date="2020-10" db="EMBL/GenBank/DDBJ databases">
        <title>Ramlibacter sp. HM2 16S ribosomal RNA gene Genome sequencing and assembly.</title>
        <authorList>
            <person name="Kang M."/>
        </authorList>
    </citation>
    <scope>NUCLEOTIDE SEQUENCE [LARGE SCALE GENOMIC DNA]</scope>
    <source>
        <strain evidence="2 3">HM2</strain>
    </source>
</reference>
<dbReference type="RefSeq" id="WP_193675910.1">
    <property type="nucleotide sequence ID" value="NZ_JADDIV010000002.1"/>
</dbReference>
<comment type="caution">
    <text evidence="2">The sequence shown here is derived from an EMBL/GenBank/DDBJ whole genome shotgun (WGS) entry which is preliminary data.</text>
</comment>
<accession>A0ABR9S1C6</accession>
<evidence type="ECO:0000256" key="1">
    <source>
        <dbReference type="SAM" id="SignalP"/>
    </source>
</evidence>
<evidence type="ECO:0000313" key="3">
    <source>
        <dbReference type="Proteomes" id="UP000806285"/>
    </source>
</evidence>
<name>A0ABR9S1C6_9BURK</name>
<feature type="signal peptide" evidence="1">
    <location>
        <begin position="1"/>
        <end position="22"/>
    </location>
</feature>
<organism evidence="2 3">
    <name type="scientific">Ramlibacter pallidus</name>
    <dbReference type="NCBI Taxonomy" id="2780087"/>
    <lineage>
        <taxon>Bacteria</taxon>
        <taxon>Pseudomonadati</taxon>
        <taxon>Pseudomonadota</taxon>
        <taxon>Betaproteobacteria</taxon>
        <taxon>Burkholderiales</taxon>
        <taxon>Comamonadaceae</taxon>
        <taxon>Ramlibacter</taxon>
    </lineage>
</organism>
<dbReference type="EMBL" id="JADDIV010000002">
    <property type="protein sequence ID" value="MBE7367291.1"/>
    <property type="molecule type" value="Genomic_DNA"/>
</dbReference>
<keyword evidence="1" id="KW-0732">Signal</keyword>
<dbReference type="Proteomes" id="UP000806285">
    <property type="component" value="Unassembled WGS sequence"/>
</dbReference>